<protein>
    <submittedName>
        <fullName evidence="2">Uncharacterized protein</fullName>
    </submittedName>
</protein>
<dbReference type="OrthoDB" id="3877456at2759"/>
<reference evidence="2 3" key="1">
    <citation type="journal article" date="2019" name="Sci. Rep.">
        <title>A multi-omics analysis of the grapevine pathogen Lasiodiplodia theobromae reveals that temperature affects the expression of virulence- and pathogenicity-related genes.</title>
        <authorList>
            <person name="Felix C."/>
            <person name="Meneses R."/>
            <person name="Goncalves M.F.M."/>
            <person name="Tilleman L."/>
            <person name="Duarte A.S."/>
            <person name="Jorrin-Novo J.V."/>
            <person name="Van de Peer Y."/>
            <person name="Deforce D."/>
            <person name="Van Nieuwerburgh F."/>
            <person name="Esteves A.C."/>
            <person name="Alves A."/>
        </authorList>
    </citation>
    <scope>NUCLEOTIDE SEQUENCE [LARGE SCALE GENOMIC DNA]</scope>
    <source>
        <strain evidence="2 3">LA-SOL3</strain>
    </source>
</reference>
<comment type="caution">
    <text evidence="2">The sequence shown here is derived from an EMBL/GenBank/DDBJ whole genome shotgun (WGS) entry which is preliminary data.</text>
</comment>
<dbReference type="AlphaFoldDB" id="A0A5N5DB31"/>
<keyword evidence="3" id="KW-1185">Reference proteome</keyword>
<keyword evidence="1" id="KW-0175">Coiled coil</keyword>
<gene>
    <name evidence="2" type="ORF">DBV05_g6517</name>
</gene>
<accession>A0A5N5DB31</accession>
<evidence type="ECO:0000313" key="2">
    <source>
        <dbReference type="EMBL" id="KAB2574845.1"/>
    </source>
</evidence>
<dbReference type="Proteomes" id="UP000325902">
    <property type="component" value="Unassembled WGS sequence"/>
</dbReference>
<name>A0A5N5DB31_9PEZI</name>
<evidence type="ECO:0000256" key="1">
    <source>
        <dbReference type="SAM" id="Coils"/>
    </source>
</evidence>
<dbReference type="EMBL" id="VCHE01000039">
    <property type="protein sequence ID" value="KAB2574845.1"/>
    <property type="molecule type" value="Genomic_DNA"/>
</dbReference>
<organism evidence="2 3">
    <name type="scientific">Lasiodiplodia theobromae</name>
    <dbReference type="NCBI Taxonomy" id="45133"/>
    <lineage>
        <taxon>Eukaryota</taxon>
        <taxon>Fungi</taxon>
        <taxon>Dikarya</taxon>
        <taxon>Ascomycota</taxon>
        <taxon>Pezizomycotina</taxon>
        <taxon>Dothideomycetes</taxon>
        <taxon>Dothideomycetes incertae sedis</taxon>
        <taxon>Botryosphaeriales</taxon>
        <taxon>Botryosphaeriaceae</taxon>
        <taxon>Lasiodiplodia</taxon>
    </lineage>
</organism>
<sequence length="138" mass="15825">MATMQAPSHPMYDVIFDVRTKIDRVRALEADKQRTSASYDAAQQNLKDVKSRGDTPTDDDIERVHKAMMERTQTRLEIMSIMQEIGNESDTIFQLRDDYERYCNSVQKSMKPGQKPPPLASQVLKEIADVMSLLKTDE</sequence>
<proteinExistence type="predicted"/>
<evidence type="ECO:0000313" key="3">
    <source>
        <dbReference type="Proteomes" id="UP000325902"/>
    </source>
</evidence>
<feature type="coiled-coil region" evidence="1">
    <location>
        <begin position="25"/>
        <end position="52"/>
    </location>
</feature>